<dbReference type="GO" id="GO:0022857">
    <property type="term" value="F:transmembrane transporter activity"/>
    <property type="evidence" value="ECO:0007669"/>
    <property type="project" value="InterPro"/>
</dbReference>
<evidence type="ECO:0000256" key="7">
    <source>
        <dbReference type="SAM" id="Phobius"/>
    </source>
</evidence>
<dbReference type="FunFam" id="1.20.1250.20:FF:000232">
    <property type="entry name" value="Organic cation/carnitine transporter 7"/>
    <property type="match status" value="1"/>
</dbReference>
<feature type="transmembrane region" description="Helical" evidence="7">
    <location>
        <begin position="334"/>
        <end position="352"/>
    </location>
</feature>
<dbReference type="STRING" id="30019.A0A0M4F861"/>
<evidence type="ECO:0000259" key="8">
    <source>
        <dbReference type="PROSITE" id="PS50850"/>
    </source>
</evidence>
<dbReference type="PANTHER" id="PTHR23511:SF36">
    <property type="entry name" value="EG:BACR7A4.13 PROTEIN-RELATED"/>
    <property type="match status" value="1"/>
</dbReference>
<evidence type="ECO:0000256" key="2">
    <source>
        <dbReference type="ARBA" id="ARBA00008335"/>
    </source>
</evidence>
<evidence type="ECO:0000256" key="6">
    <source>
        <dbReference type="ARBA" id="ARBA00023136"/>
    </source>
</evidence>
<dbReference type="EMBL" id="CP012528">
    <property type="protein sequence ID" value="ALC48157.1"/>
    <property type="molecule type" value="Genomic_DNA"/>
</dbReference>
<accession>A0A0M4F861</accession>
<evidence type="ECO:0000256" key="4">
    <source>
        <dbReference type="ARBA" id="ARBA00022692"/>
    </source>
</evidence>
<keyword evidence="4 7" id="KW-0812">Transmembrane</keyword>
<dbReference type="OMA" id="SAVMWGY"/>
<feature type="transmembrane region" description="Helical" evidence="7">
    <location>
        <begin position="537"/>
        <end position="556"/>
    </location>
</feature>
<feature type="transmembrane region" description="Helical" evidence="7">
    <location>
        <begin position="450"/>
        <end position="467"/>
    </location>
</feature>
<keyword evidence="3" id="KW-0813">Transport</keyword>
<dbReference type="PROSITE" id="PS50850">
    <property type="entry name" value="MFS"/>
    <property type="match status" value="1"/>
</dbReference>
<feature type="transmembrane region" description="Helical" evidence="7">
    <location>
        <begin position="423"/>
        <end position="443"/>
    </location>
</feature>
<evidence type="ECO:0000313" key="10">
    <source>
        <dbReference type="Proteomes" id="UP000494163"/>
    </source>
</evidence>
<dbReference type="AlphaFoldDB" id="A0A0M4F861"/>
<feature type="transmembrane region" description="Helical" evidence="7">
    <location>
        <begin position="61"/>
        <end position="81"/>
    </location>
</feature>
<feature type="transmembrane region" description="Helical" evidence="7">
    <location>
        <begin position="473"/>
        <end position="498"/>
    </location>
</feature>
<feature type="transmembrane region" description="Helical" evidence="7">
    <location>
        <begin position="231"/>
        <end position="252"/>
    </location>
</feature>
<proteinExistence type="inferred from homology"/>
<name>A0A0M4F861_DROBS</name>
<dbReference type="GO" id="GO:0016020">
    <property type="term" value="C:membrane"/>
    <property type="evidence" value="ECO:0007669"/>
    <property type="project" value="UniProtKB-SubCell"/>
</dbReference>
<comment type="similarity">
    <text evidence="2">Belongs to the major facilitator superfamily.</text>
</comment>
<reference evidence="9 10" key="1">
    <citation type="submission" date="2015-08" db="EMBL/GenBank/DDBJ databases">
        <title>Ancestral chromatin configuration constrains chromatin evolution on differentiating sex chromosomes in Drosophila.</title>
        <authorList>
            <person name="Zhou Q."/>
            <person name="Bachtrog D."/>
        </authorList>
    </citation>
    <scope>NUCLEOTIDE SEQUENCE [LARGE SCALE GENOMIC DNA]</scope>
    <source>
        <tissue evidence="9">Whole larvae</tissue>
    </source>
</reference>
<dbReference type="Proteomes" id="UP000494163">
    <property type="component" value="Chromosome X"/>
</dbReference>
<comment type="subcellular location">
    <subcellularLocation>
        <location evidence="1">Membrane</location>
        <topology evidence="1">Multi-pass membrane protein</topology>
    </subcellularLocation>
</comment>
<evidence type="ECO:0000256" key="5">
    <source>
        <dbReference type="ARBA" id="ARBA00022989"/>
    </source>
</evidence>
<keyword evidence="6 7" id="KW-0472">Membrane</keyword>
<feature type="domain" description="Major facilitator superfamily (MFS) profile" evidence="8">
    <location>
        <begin position="68"/>
        <end position="559"/>
    </location>
</feature>
<feature type="transmembrane region" description="Helical" evidence="7">
    <location>
        <begin position="192"/>
        <end position="211"/>
    </location>
</feature>
<dbReference type="SUPFAM" id="SSF103473">
    <property type="entry name" value="MFS general substrate transporter"/>
    <property type="match status" value="1"/>
</dbReference>
<sequence>MGANGVNQLDENSPKQLPLTTAGKLDKIVEHDAAAAAAAAATTTARDQATDFESAIDAAGFGLFNVLLLLVAVPAAMASVYETSTMSYILPSAECDLKLSLLDKGILNAITYAGMISSAIFWGYIADTQGRRKLLIYGYLADTICVLGGALSQNVVQLMVFKYLGGMIMSGPFAVLMTYLTELHGRQYRQRVMMSIGIMFSMATLSLPGLAMGILPQTWHIRIWGLSLHSWQLFVAITAVPSLLSCLLFPFLPESPKFLMSKGRNAEAMEAFRFMYALNTRQSRDAYPIKQLANELPERGTKDVAGVEQLAETKPIGSLRAGLRQMRPLFTKPYLGLSLWVYLLNFCVLLGQNTMRLWLPQLFASINEYEQLMGSVVDEANANASTSICDIIEYSVNRTETQLQSTLGECKVNISASSYTNNFIVAAAGLVAYMLAGVLVNLVGFKRIMTMGLFTAGSCAMGMYWSNSSISTVALASIFVTMGSISSTSVISASLNIFPTALRTMIVSLGMMVGRMGSLVGNVVFPALMGLGCVPPFLMVSFFMFFACLLASFLPLKNKAVLK</sequence>
<dbReference type="Gene3D" id="1.20.1250.20">
    <property type="entry name" value="MFS general substrate transporter like domains"/>
    <property type="match status" value="1"/>
</dbReference>
<evidence type="ECO:0000256" key="1">
    <source>
        <dbReference type="ARBA" id="ARBA00004141"/>
    </source>
</evidence>
<dbReference type="InterPro" id="IPR005828">
    <property type="entry name" value="MFS_sugar_transport-like"/>
</dbReference>
<keyword evidence="10" id="KW-1185">Reference proteome</keyword>
<dbReference type="Pfam" id="PF00083">
    <property type="entry name" value="Sugar_tr"/>
    <property type="match status" value="1"/>
</dbReference>
<dbReference type="OrthoDB" id="3936150at2759"/>
<feature type="transmembrane region" description="Helical" evidence="7">
    <location>
        <begin position="505"/>
        <end position="525"/>
    </location>
</feature>
<evidence type="ECO:0000313" key="9">
    <source>
        <dbReference type="EMBL" id="ALC48157.1"/>
    </source>
</evidence>
<keyword evidence="5 7" id="KW-1133">Transmembrane helix</keyword>
<feature type="transmembrane region" description="Helical" evidence="7">
    <location>
        <begin position="106"/>
        <end position="125"/>
    </location>
</feature>
<dbReference type="InterPro" id="IPR036259">
    <property type="entry name" value="MFS_trans_sf"/>
</dbReference>
<feature type="transmembrane region" description="Helical" evidence="7">
    <location>
        <begin position="134"/>
        <end position="151"/>
    </location>
</feature>
<dbReference type="PANTHER" id="PTHR23511">
    <property type="entry name" value="SYNAPTIC VESICLE GLYCOPROTEIN 2"/>
    <property type="match status" value="1"/>
</dbReference>
<evidence type="ECO:0000256" key="3">
    <source>
        <dbReference type="ARBA" id="ARBA00022448"/>
    </source>
</evidence>
<organism evidence="9 10">
    <name type="scientific">Drosophila busckii</name>
    <name type="common">Fruit fly</name>
    <dbReference type="NCBI Taxonomy" id="30019"/>
    <lineage>
        <taxon>Eukaryota</taxon>
        <taxon>Metazoa</taxon>
        <taxon>Ecdysozoa</taxon>
        <taxon>Arthropoda</taxon>
        <taxon>Hexapoda</taxon>
        <taxon>Insecta</taxon>
        <taxon>Pterygota</taxon>
        <taxon>Neoptera</taxon>
        <taxon>Endopterygota</taxon>
        <taxon>Diptera</taxon>
        <taxon>Brachycera</taxon>
        <taxon>Muscomorpha</taxon>
        <taxon>Ephydroidea</taxon>
        <taxon>Drosophilidae</taxon>
        <taxon>Drosophila</taxon>
    </lineage>
</organism>
<gene>
    <name evidence="9" type="ORF">Dbus_chrXg13</name>
</gene>
<feature type="transmembrane region" description="Helical" evidence="7">
    <location>
        <begin position="163"/>
        <end position="180"/>
    </location>
</feature>
<protein>
    <submittedName>
        <fullName evidence="9">CG3690</fullName>
    </submittedName>
</protein>
<dbReference type="InterPro" id="IPR020846">
    <property type="entry name" value="MFS_dom"/>
</dbReference>